<organism evidence="12 13">
    <name type="scientific">Novosphingobium aerophilum</name>
    <dbReference type="NCBI Taxonomy" id="2839843"/>
    <lineage>
        <taxon>Bacteria</taxon>
        <taxon>Pseudomonadati</taxon>
        <taxon>Pseudomonadota</taxon>
        <taxon>Alphaproteobacteria</taxon>
        <taxon>Sphingomonadales</taxon>
        <taxon>Sphingomonadaceae</taxon>
        <taxon>Novosphingobium</taxon>
    </lineage>
</organism>
<dbReference type="RefSeq" id="WP_185683963.1">
    <property type="nucleotide sequence ID" value="NZ_JACLAU010000021.1"/>
</dbReference>
<dbReference type="GO" id="GO:0009252">
    <property type="term" value="P:peptidoglycan biosynthetic process"/>
    <property type="evidence" value="ECO:0007669"/>
    <property type="project" value="UniProtKB-KW"/>
</dbReference>
<dbReference type="SUPFAM" id="SSF51984">
    <property type="entry name" value="MurCD N-terminal domain"/>
    <property type="match status" value="1"/>
</dbReference>
<gene>
    <name evidence="12" type="ORF">H7F49_12645</name>
</gene>
<keyword evidence="13" id="KW-1185">Reference proteome</keyword>
<proteinExistence type="predicted"/>
<keyword evidence="3" id="KW-0547">Nucleotide-binding</keyword>
<evidence type="ECO:0000256" key="8">
    <source>
        <dbReference type="ARBA" id="ARBA00023316"/>
    </source>
</evidence>
<evidence type="ECO:0000259" key="11">
    <source>
        <dbReference type="Pfam" id="PF08245"/>
    </source>
</evidence>
<dbReference type="InterPro" id="IPR036565">
    <property type="entry name" value="Mur-like_cat_sf"/>
</dbReference>
<dbReference type="SUPFAM" id="SSF53623">
    <property type="entry name" value="MurD-like peptide ligases, catalytic domain"/>
    <property type="match status" value="1"/>
</dbReference>
<dbReference type="GO" id="GO:0008360">
    <property type="term" value="P:regulation of cell shape"/>
    <property type="evidence" value="ECO:0007669"/>
    <property type="project" value="UniProtKB-KW"/>
</dbReference>
<keyword evidence="5" id="KW-0133">Cell shape</keyword>
<keyword evidence="6" id="KW-0573">Peptidoglycan synthesis</keyword>
<evidence type="ECO:0000256" key="7">
    <source>
        <dbReference type="ARBA" id="ARBA00023306"/>
    </source>
</evidence>
<dbReference type="InterPro" id="IPR036615">
    <property type="entry name" value="Mur_ligase_C_dom_sf"/>
</dbReference>
<dbReference type="InterPro" id="IPR000713">
    <property type="entry name" value="Mur_ligase_N"/>
</dbReference>
<keyword evidence="2" id="KW-0132">Cell division</keyword>
<dbReference type="EMBL" id="JACLAU010000021">
    <property type="protein sequence ID" value="MBC2652552.1"/>
    <property type="molecule type" value="Genomic_DNA"/>
</dbReference>
<dbReference type="Pfam" id="PF08245">
    <property type="entry name" value="Mur_ligase_M"/>
    <property type="match status" value="1"/>
</dbReference>
<feature type="domain" description="Mur ligase N-terminal catalytic" evidence="9">
    <location>
        <begin position="14"/>
        <end position="113"/>
    </location>
</feature>
<protein>
    <submittedName>
        <fullName evidence="12">UDP-N-acetylmuramate--alanine ligase</fullName>
    </submittedName>
</protein>
<dbReference type="Pfam" id="PF01225">
    <property type="entry name" value="Mur_ligase"/>
    <property type="match status" value="1"/>
</dbReference>
<dbReference type="InterPro" id="IPR013221">
    <property type="entry name" value="Mur_ligase_cen"/>
</dbReference>
<evidence type="ECO:0000313" key="13">
    <source>
        <dbReference type="Proteomes" id="UP000520156"/>
    </source>
</evidence>
<keyword evidence="7" id="KW-0131">Cell cycle</keyword>
<evidence type="ECO:0000256" key="5">
    <source>
        <dbReference type="ARBA" id="ARBA00022960"/>
    </source>
</evidence>
<dbReference type="AlphaFoldDB" id="A0A7X1KCX4"/>
<name>A0A7X1KCX4_9SPHN</name>
<comment type="caution">
    <text evidence="12">The sequence shown here is derived from an EMBL/GenBank/DDBJ whole genome shotgun (WGS) entry which is preliminary data.</text>
</comment>
<keyword evidence="8" id="KW-0961">Cell wall biogenesis/degradation</keyword>
<evidence type="ECO:0000256" key="3">
    <source>
        <dbReference type="ARBA" id="ARBA00022741"/>
    </source>
</evidence>
<evidence type="ECO:0000313" key="12">
    <source>
        <dbReference type="EMBL" id="MBC2652552.1"/>
    </source>
</evidence>
<dbReference type="Gene3D" id="3.40.50.720">
    <property type="entry name" value="NAD(P)-binding Rossmann-like Domain"/>
    <property type="match status" value="1"/>
</dbReference>
<dbReference type="PANTHER" id="PTHR43445">
    <property type="entry name" value="UDP-N-ACETYLMURAMATE--L-ALANINE LIGASE-RELATED"/>
    <property type="match status" value="1"/>
</dbReference>
<dbReference type="InterPro" id="IPR050061">
    <property type="entry name" value="MurCDEF_pg_biosynth"/>
</dbReference>
<dbReference type="Gene3D" id="3.40.1190.10">
    <property type="entry name" value="Mur-like, catalytic domain"/>
    <property type="match status" value="1"/>
</dbReference>
<dbReference type="GO" id="GO:0051301">
    <property type="term" value="P:cell division"/>
    <property type="evidence" value="ECO:0007669"/>
    <property type="project" value="UniProtKB-KW"/>
</dbReference>
<evidence type="ECO:0000256" key="6">
    <source>
        <dbReference type="ARBA" id="ARBA00022984"/>
    </source>
</evidence>
<dbReference type="Proteomes" id="UP000520156">
    <property type="component" value="Unassembled WGS sequence"/>
</dbReference>
<accession>A0A7X1KCX4</accession>
<keyword evidence="1 12" id="KW-0436">Ligase</keyword>
<dbReference type="Gene3D" id="3.90.190.20">
    <property type="entry name" value="Mur ligase, C-terminal domain"/>
    <property type="match status" value="1"/>
</dbReference>
<evidence type="ECO:0000256" key="4">
    <source>
        <dbReference type="ARBA" id="ARBA00022840"/>
    </source>
</evidence>
<dbReference type="GO" id="GO:0005524">
    <property type="term" value="F:ATP binding"/>
    <property type="evidence" value="ECO:0007669"/>
    <property type="project" value="UniProtKB-KW"/>
</dbReference>
<keyword evidence="4" id="KW-0067">ATP-binding</keyword>
<dbReference type="SUPFAM" id="SSF53244">
    <property type="entry name" value="MurD-like peptide ligases, peptide-binding domain"/>
    <property type="match status" value="1"/>
</dbReference>
<dbReference type="InterPro" id="IPR004101">
    <property type="entry name" value="Mur_ligase_C"/>
</dbReference>
<evidence type="ECO:0000256" key="1">
    <source>
        <dbReference type="ARBA" id="ARBA00022598"/>
    </source>
</evidence>
<feature type="domain" description="Mur ligase C-terminal" evidence="10">
    <location>
        <begin position="321"/>
        <end position="454"/>
    </location>
</feature>
<evidence type="ECO:0000259" key="9">
    <source>
        <dbReference type="Pfam" id="PF01225"/>
    </source>
</evidence>
<reference evidence="12 13" key="1">
    <citation type="submission" date="2020-08" db="EMBL/GenBank/DDBJ databases">
        <title>The genome sequence of Novosphingobium flavum 4Y4.</title>
        <authorList>
            <person name="Liu Y."/>
        </authorList>
    </citation>
    <scope>NUCLEOTIDE SEQUENCE [LARGE SCALE GENOMIC DNA]</scope>
    <source>
        <strain evidence="12 13">4Y4</strain>
    </source>
</reference>
<evidence type="ECO:0000256" key="2">
    <source>
        <dbReference type="ARBA" id="ARBA00022618"/>
    </source>
</evidence>
<dbReference type="PANTHER" id="PTHR43445:SF3">
    <property type="entry name" value="UDP-N-ACETYLMURAMATE--L-ALANINE LIGASE"/>
    <property type="match status" value="1"/>
</dbReference>
<dbReference type="Pfam" id="PF02875">
    <property type="entry name" value="Mur_ligase_C"/>
    <property type="match status" value="1"/>
</dbReference>
<dbReference type="GO" id="GO:0016881">
    <property type="term" value="F:acid-amino acid ligase activity"/>
    <property type="evidence" value="ECO:0007669"/>
    <property type="project" value="InterPro"/>
</dbReference>
<dbReference type="GO" id="GO:0071555">
    <property type="term" value="P:cell wall organization"/>
    <property type="evidence" value="ECO:0007669"/>
    <property type="project" value="UniProtKB-KW"/>
</dbReference>
<sequence length="469" mass="48732">MSTADDLTAHPWFFCGIGGSGMLPLALILRGLGAEVAGSDRSRDQGRTPEKFTWLERLGFTLFPQDGSGIVSAAQTLVASAAVEDSVPEVVRARALGCARMSRAELLARLFNAAPASIAVGGTSGKSTVTGMIGWIMTQTGRDPTIMNGAVMKNFVAPDAPFASARVGSGGLFVSEVDESDGSIALYRPSVAVLGNVSLDHKSLDELRALFGDFRARAGVAVVNLDDPETAALASRAQTCVTFGITSPDADLGVLSLTEAPTALAAELIDRRDGTRHALALRVPGRHNLANALAAIAATSAAGVPVAAAVEALGSFAGLARRFDVVGTSASGVTVIDDFGHNPDKVAATLATLKAHPGRVIAFFQPHGYGPLRQMGHELAQVLATRLGPEDRVVICDPVYFGGTVDRSMGSEVLAELVNAAGGQAAYWPAREACGEHIRALAQPGDRVVIMGARDDTLSLFARDLLARL</sequence>
<feature type="domain" description="Mur ligase central" evidence="11">
    <location>
        <begin position="120"/>
        <end position="298"/>
    </location>
</feature>
<evidence type="ECO:0000259" key="10">
    <source>
        <dbReference type="Pfam" id="PF02875"/>
    </source>
</evidence>